<dbReference type="SUPFAM" id="SSF56672">
    <property type="entry name" value="DNA/RNA polymerases"/>
    <property type="match status" value="1"/>
</dbReference>
<organism evidence="2">
    <name type="scientific">Nicotiana tabacum</name>
    <name type="common">Common tobacco</name>
    <dbReference type="NCBI Taxonomy" id="4097"/>
    <lineage>
        <taxon>Eukaryota</taxon>
        <taxon>Viridiplantae</taxon>
        <taxon>Streptophyta</taxon>
        <taxon>Embryophyta</taxon>
        <taxon>Tracheophyta</taxon>
        <taxon>Spermatophyta</taxon>
        <taxon>Magnoliopsida</taxon>
        <taxon>eudicotyledons</taxon>
        <taxon>Gunneridae</taxon>
        <taxon>Pentapetalae</taxon>
        <taxon>asterids</taxon>
        <taxon>lamiids</taxon>
        <taxon>Solanales</taxon>
        <taxon>Solanaceae</taxon>
        <taxon>Nicotianoideae</taxon>
        <taxon>Nicotianeae</taxon>
        <taxon>Nicotiana</taxon>
    </lineage>
</organism>
<dbReference type="AlphaFoldDB" id="A0A1S3XZ69"/>
<dbReference type="PANTHER" id="PTHR33116:SF66">
    <property type="entry name" value="REVERSE TRANSCRIPTASE ZINC-BINDING DOMAIN-CONTAINING PROTEIN"/>
    <property type="match status" value="1"/>
</dbReference>
<protein>
    <recommendedName>
        <fullName evidence="1">Reverse transcriptase domain-containing protein</fullName>
    </recommendedName>
</protein>
<accession>A0A1S3XZ69</accession>
<dbReference type="PANTHER" id="PTHR33116">
    <property type="entry name" value="REVERSE TRANSCRIPTASE ZINC-BINDING DOMAIN-CONTAINING PROTEIN-RELATED-RELATED"/>
    <property type="match status" value="1"/>
</dbReference>
<dbReference type="OrthoDB" id="1305745at2759"/>
<proteinExistence type="predicted"/>
<dbReference type="Pfam" id="PF00078">
    <property type="entry name" value="RVT_1"/>
    <property type="match status" value="1"/>
</dbReference>
<dbReference type="KEGG" id="nta:107770233"/>
<evidence type="ECO:0000259" key="1">
    <source>
        <dbReference type="PROSITE" id="PS50878"/>
    </source>
</evidence>
<dbReference type="PROSITE" id="PS50878">
    <property type="entry name" value="RT_POL"/>
    <property type="match status" value="1"/>
</dbReference>
<dbReference type="STRING" id="4097.A0A1S3XZ69"/>
<dbReference type="InterPro" id="IPR000477">
    <property type="entry name" value="RT_dom"/>
</dbReference>
<dbReference type="InterPro" id="IPR043502">
    <property type="entry name" value="DNA/RNA_pol_sf"/>
</dbReference>
<reference evidence="2" key="1">
    <citation type="submission" date="2025-08" db="UniProtKB">
        <authorList>
            <consortium name="RefSeq"/>
        </authorList>
    </citation>
    <scope>IDENTIFICATION</scope>
</reference>
<dbReference type="OMA" id="MFANDIM"/>
<dbReference type="RefSeq" id="XP_016444997.1">
    <property type="nucleotide sequence ID" value="XM_016589511.1"/>
</dbReference>
<gene>
    <name evidence="2" type="primary">LOC107770233</name>
</gene>
<evidence type="ECO:0000313" key="2">
    <source>
        <dbReference type="RefSeq" id="XP_016444997.1"/>
    </source>
</evidence>
<feature type="domain" description="Reverse transcriptase" evidence="1">
    <location>
        <begin position="1"/>
        <end position="204"/>
    </location>
</feature>
<dbReference type="PaxDb" id="4097-A0A1S3XZ69"/>
<name>A0A1S3XZ69_TOBAC</name>
<sequence length="332" mass="38409">MDDSGRLFDQTVEYDWKPEFCGKCLKIDHDCTKARKEEVKQIQQPKRNRPQPVKQVWKKCESTVNYTILIIEETTKPFDAARGLRQGDPISPFLFAIAMEYLSRSLKTLKHVKIFHYHPMCSRLDLTHLSFADDFLLFTRGDTTSVVLLHQKFNPFQKFLGLKANLAKSSIYYEGVSNELKHEIQQALGYIQGVLPFKYLGIPLDTKKLSILQWQPLIDKIVSRISSWTTKKLSYVGRIQIVQTVIFGIQVYWAQIFIIPPKVIKAIEVHCRSYIWSGVNTITKKSLVAWDMMCFPTAAGGLKMINLAMWNKAAITKTCWELDNKKDKLWII</sequence>